<dbReference type="PANTHER" id="PTHR12496">
    <property type="entry name" value="CGI-41 METHYLTRANSFERASE"/>
    <property type="match status" value="1"/>
</dbReference>
<gene>
    <name evidence="2" type="ORF">TKK_004518</name>
</gene>
<dbReference type="InterPro" id="IPR029063">
    <property type="entry name" value="SAM-dependent_MTases_sf"/>
</dbReference>
<protein>
    <recommendedName>
        <fullName evidence="1">Methyltransferase domain-containing protein</fullName>
    </recommendedName>
</protein>
<evidence type="ECO:0000259" key="1">
    <source>
        <dbReference type="Pfam" id="PF13679"/>
    </source>
</evidence>
<proteinExistence type="predicted"/>
<dbReference type="Pfam" id="PF13679">
    <property type="entry name" value="Methyltransf_32"/>
    <property type="match status" value="1"/>
</dbReference>
<name>A0ABD2XD24_9HYME</name>
<dbReference type="Proteomes" id="UP001627154">
    <property type="component" value="Unassembled WGS sequence"/>
</dbReference>
<evidence type="ECO:0000313" key="3">
    <source>
        <dbReference type="Proteomes" id="UP001627154"/>
    </source>
</evidence>
<dbReference type="InterPro" id="IPR052220">
    <property type="entry name" value="METTL25"/>
</dbReference>
<dbReference type="PANTHER" id="PTHR12496:SF0">
    <property type="entry name" value="METHYLTRANSFERASE DOMAIN-CONTAINING PROTEIN"/>
    <property type="match status" value="1"/>
</dbReference>
<dbReference type="InterPro" id="IPR025714">
    <property type="entry name" value="Methyltranfer_dom"/>
</dbReference>
<accession>A0ABD2XD24</accession>
<dbReference type="CDD" id="cd02440">
    <property type="entry name" value="AdoMet_MTases"/>
    <property type="match status" value="1"/>
</dbReference>
<dbReference type="EMBL" id="JBJJXI010000034">
    <property type="protein sequence ID" value="KAL3402581.1"/>
    <property type="molecule type" value="Genomic_DNA"/>
</dbReference>
<dbReference type="AlphaFoldDB" id="A0ABD2XD24"/>
<feature type="domain" description="Methyltransferase" evidence="1">
    <location>
        <begin position="111"/>
        <end position="256"/>
    </location>
</feature>
<keyword evidence="3" id="KW-1185">Reference proteome</keyword>
<sequence>MVDGTLDDPDYLRKAIEFFEKFQWLYTLPTTKVLSPGALDEFPPDWLDSLRNIEIDKLNNLVAKKQIKVVLPETLNNFIVKCKKFDKLPVQEISPGPQQLPKVFAKFMSDKKKHEIYNLSRVINDHCRSSNISLIIDLGAGLGYIGQLLHHLYGYKVLALESRQKNIDTARNRQNQYFPESKGSVKYVCCNVTKDSLDELENILKTEFSESSDEKVCLIGLHACGDLSVYMSNLYLNMKQAHLFILVSCCYHKLEQETTYETGSSENCFKGFPLSNILKNAVKKSHADVGKLFGRTFMRLACQETPDRWENMSEQAHGEHAFHVLARAVLEQYTSESGFRLKKHVCKATRKTQCVDFESYLKDSMNRYSLLESESDKVIPWTEEIEESIKRLWKEKSSRQKDVELYTGLQYLLQNAAESLVLVDRLFYLKENSVDSCLLPTMNRSLSPRCYAIVSTKKN</sequence>
<dbReference type="Gene3D" id="3.40.50.150">
    <property type="entry name" value="Vaccinia Virus protein VP39"/>
    <property type="match status" value="1"/>
</dbReference>
<dbReference type="SUPFAM" id="SSF53335">
    <property type="entry name" value="S-adenosyl-L-methionine-dependent methyltransferases"/>
    <property type="match status" value="1"/>
</dbReference>
<evidence type="ECO:0000313" key="2">
    <source>
        <dbReference type="EMBL" id="KAL3402581.1"/>
    </source>
</evidence>
<comment type="caution">
    <text evidence="2">The sequence shown here is derived from an EMBL/GenBank/DDBJ whole genome shotgun (WGS) entry which is preliminary data.</text>
</comment>
<reference evidence="2 3" key="1">
    <citation type="journal article" date="2024" name="bioRxiv">
        <title>A reference genome for Trichogramma kaykai: A tiny desert-dwelling parasitoid wasp with competing sex-ratio distorters.</title>
        <authorList>
            <person name="Culotta J."/>
            <person name="Lindsey A.R."/>
        </authorList>
    </citation>
    <scope>NUCLEOTIDE SEQUENCE [LARGE SCALE GENOMIC DNA]</scope>
    <source>
        <strain evidence="2 3">KSX58</strain>
    </source>
</reference>
<organism evidence="2 3">
    <name type="scientific">Trichogramma kaykai</name>
    <dbReference type="NCBI Taxonomy" id="54128"/>
    <lineage>
        <taxon>Eukaryota</taxon>
        <taxon>Metazoa</taxon>
        <taxon>Ecdysozoa</taxon>
        <taxon>Arthropoda</taxon>
        <taxon>Hexapoda</taxon>
        <taxon>Insecta</taxon>
        <taxon>Pterygota</taxon>
        <taxon>Neoptera</taxon>
        <taxon>Endopterygota</taxon>
        <taxon>Hymenoptera</taxon>
        <taxon>Apocrita</taxon>
        <taxon>Proctotrupomorpha</taxon>
        <taxon>Chalcidoidea</taxon>
        <taxon>Trichogrammatidae</taxon>
        <taxon>Trichogramma</taxon>
    </lineage>
</organism>